<proteinExistence type="predicted"/>
<feature type="compositionally biased region" description="Basic and acidic residues" evidence="1">
    <location>
        <begin position="1524"/>
        <end position="1541"/>
    </location>
</feature>
<feature type="region of interest" description="Disordered" evidence="1">
    <location>
        <begin position="87"/>
        <end position="116"/>
    </location>
</feature>
<keyword evidence="2" id="KW-0540">Nuclease</keyword>
<feature type="region of interest" description="Disordered" evidence="1">
    <location>
        <begin position="743"/>
        <end position="787"/>
    </location>
</feature>
<evidence type="ECO:0000313" key="3">
    <source>
        <dbReference type="Proteomes" id="UP000092716"/>
    </source>
</evidence>
<feature type="compositionally biased region" description="Basic and acidic residues" evidence="1">
    <location>
        <begin position="1707"/>
        <end position="1720"/>
    </location>
</feature>
<feature type="compositionally biased region" description="Basic and acidic residues" evidence="1">
    <location>
        <begin position="1337"/>
        <end position="1349"/>
    </location>
</feature>
<dbReference type="VEuPathDB" id="PlasmoDB:PCOAH_00018660"/>
<organism evidence="2 3">
    <name type="scientific">Plasmodium coatneyi</name>
    <dbReference type="NCBI Taxonomy" id="208452"/>
    <lineage>
        <taxon>Eukaryota</taxon>
        <taxon>Sar</taxon>
        <taxon>Alveolata</taxon>
        <taxon>Apicomplexa</taxon>
        <taxon>Aconoidasida</taxon>
        <taxon>Haemosporida</taxon>
        <taxon>Plasmodiidae</taxon>
        <taxon>Plasmodium</taxon>
    </lineage>
</organism>
<feature type="region of interest" description="Disordered" evidence="1">
    <location>
        <begin position="2052"/>
        <end position="2132"/>
    </location>
</feature>
<feature type="compositionally biased region" description="Basic and acidic residues" evidence="1">
    <location>
        <begin position="627"/>
        <end position="639"/>
    </location>
</feature>
<feature type="compositionally biased region" description="Basic and acidic residues" evidence="1">
    <location>
        <begin position="2061"/>
        <end position="2084"/>
    </location>
</feature>
<dbReference type="Gene3D" id="3.60.10.10">
    <property type="entry name" value="Endonuclease/exonuclease/phosphatase"/>
    <property type="match status" value="1"/>
</dbReference>
<accession>A0A1B1DX55</accession>
<feature type="compositionally biased region" description="Acidic residues" evidence="1">
    <location>
        <begin position="487"/>
        <end position="499"/>
    </location>
</feature>
<feature type="region of interest" description="Disordered" evidence="1">
    <location>
        <begin position="321"/>
        <end position="639"/>
    </location>
</feature>
<feature type="compositionally biased region" description="Low complexity" evidence="1">
    <location>
        <begin position="462"/>
        <end position="473"/>
    </location>
</feature>
<dbReference type="KEGG" id="pcot:PCOAH_00018660"/>
<feature type="compositionally biased region" description="Basic and acidic residues" evidence="1">
    <location>
        <begin position="1743"/>
        <end position="1754"/>
    </location>
</feature>
<protein>
    <submittedName>
        <fullName evidence="2">Endonuclease/exonuclease/phosphatase domain containing protein</fullName>
    </submittedName>
</protein>
<keyword evidence="2" id="KW-0269">Exonuclease</keyword>
<feature type="compositionally biased region" description="Basic and acidic residues" evidence="1">
    <location>
        <begin position="321"/>
        <end position="337"/>
    </location>
</feature>
<feature type="region of interest" description="Disordered" evidence="1">
    <location>
        <begin position="1698"/>
        <end position="1773"/>
    </location>
</feature>
<feature type="compositionally biased region" description="Basic and acidic residues" evidence="1">
    <location>
        <begin position="1550"/>
        <end position="1565"/>
    </location>
</feature>
<dbReference type="EMBL" id="CP016245">
    <property type="protein sequence ID" value="ANQ07362.1"/>
    <property type="molecule type" value="Genomic_DNA"/>
</dbReference>
<dbReference type="GO" id="GO:0004519">
    <property type="term" value="F:endonuclease activity"/>
    <property type="evidence" value="ECO:0007669"/>
    <property type="project" value="UniProtKB-KW"/>
</dbReference>
<feature type="compositionally biased region" description="Basic and acidic residues" evidence="1">
    <location>
        <begin position="1761"/>
        <end position="1772"/>
    </location>
</feature>
<feature type="region of interest" description="Disordered" evidence="1">
    <location>
        <begin position="1519"/>
        <end position="1565"/>
    </location>
</feature>
<feature type="region of interest" description="Disordered" evidence="1">
    <location>
        <begin position="1324"/>
        <end position="1349"/>
    </location>
</feature>
<dbReference type="OrthoDB" id="387657at2759"/>
<feature type="compositionally biased region" description="Basic and acidic residues" evidence="1">
    <location>
        <begin position="440"/>
        <end position="457"/>
    </location>
</feature>
<name>A0A1B1DX55_9APIC</name>
<dbReference type="GO" id="GO:0004527">
    <property type="term" value="F:exonuclease activity"/>
    <property type="evidence" value="ECO:0007669"/>
    <property type="project" value="UniProtKB-KW"/>
</dbReference>
<dbReference type="GeneID" id="30908592"/>
<feature type="compositionally biased region" description="Low complexity" evidence="1">
    <location>
        <begin position="773"/>
        <end position="783"/>
    </location>
</feature>
<dbReference type="SUPFAM" id="SSF56219">
    <property type="entry name" value="DNase I-like"/>
    <property type="match status" value="1"/>
</dbReference>
<feature type="compositionally biased region" description="Basic and acidic residues" evidence="1">
    <location>
        <begin position="1896"/>
        <end position="1918"/>
    </location>
</feature>
<keyword evidence="2" id="KW-0378">Hydrolase</keyword>
<keyword evidence="2" id="KW-0255">Endonuclease</keyword>
<feature type="compositionally biased region" description="Basic and acidic residues" evidence="1">
    <location>
        <begin position="513"/>
        <end position="523"/>
    </location>
</feature>
<feature type="compositionally biased region" description="Polar residues" evidence="1">
    <location>
        <begin position="557"/>
        <end position="566"/>
    </location>
</feature>
<feature type="compositionally biased region" description="Basic and acidic residues" evidence="1">
    <location>
        <begin position="599"/>
        <end position="616"/>
    </location>
</feature>
<feature type="compositionally biased region" description="Basic and acidic residues" evidence="1">
    <location>
        <begin position="474"/>
        <end position="486"/>
    </location>
</feature>
<dbReference type="InterPro" id="IPR036691">
    <property type="entry name" value="Endo/exonu/phosph_ase_sf"/>
</dbReference>
<dbReference type="Proteomes" id="UP000092716">
    <property type="component" value="Chromosome 7"/>
</dbReference>
<evidence type="ECO:0000313" key="2">
    <source>
        <dbReference type="EMBL" id="ANQ07362.1"/>
    </source>
</evidence>
<reference evidence="3" key="1">
    <citation type="submission" date="2016-06" db="EMBL/GenBank/DDBJ databases">
        <title>First high quality genome sequence of Plasmodium coatneyi using continuous long reads from single molecule, real-time sequencing.</title>
        <authorList>
            <person name="Chien J.-T."/>
            <person name="Pakala S.B."/>
            <person name="Geraldo J.A."/>
            <person name="Lapp S.A."/>
            <person name="Barnwell J.W."/>
            <person name="Kissinger J.C."/>
            <person name="Galinski M.R."/>
            <person name="Humphrey J.C."/>
        </authorList>
    </citation>
    <scope>NUCLEOTIDE SEQUENCE [LARGE SCALE GENOMIC DNA]</scope>
    <source>
        <strain evidence="3">Hackeri</strain>
    </source>
</reference>
<dbReference type="RefSeq" id="XP_019914057.1">
    <property type="nucleotide sequence ID" value="XM_020058675.1"/>
</dbReference>
<feature type="compositionally biased region" description="Basic and acidic residues" evidence="1">
    <location>
        <begin position="375"/>
        <end position="395"/>
    </location>
</feature>
<gene>
    <name evidence="2" type="ORF">PCOAH_00018660</name>
</gene>
<sequence length="2247" mass="257149">MQQLLRLVLLDWLIERLIERLIGRLIGQLIDGLIDRLVLHALSEVKNRMRNFLLHCIKKYVLCLCNLLDVTDPTDIRNLSYDHGEGRIDHPTMNEPPRSCKRKANSEDHTSGVCSRVRPNKITGREQKKHSLLRQKKHHSSGLIFSQQEKIQKREKINLTLHLFIERNEDANFENPPTVLSAFLKNDDISSRQKNVQNSDPRLYIHRMVQNKCYFIHRAEGIGLSLKEFPSLKGVLHVIITHKGEYLLFYLIEGEIFFFCCLLNTSLAVLNGLISLFFEIYPRFANVFTIKQSHVLCSYLAHACEAGLSVFFSELCSLRGDRERSKDPSSVGTDKKEKKGKLGKNGGVNNSNRTSERDIRGRTKLRFTKSSINYRCDEPQGEYPKHPDKTHKVNIKETVGGETFSTNRREDETRMTQNGNKRNSPRCMCGNHEGVDQNEINEKENDKDNEKKEDTNRRRNGNRNGDNRTGNNNGDRHNSDDNNNNDRDDEEDDDDEEMDDKEKDENEEENDEDDKKKNQDGKRNCQGGKGEVDRSDVITEQSDEQKGPSNCADDVKNGSTDMQSDSNKGDGNGNEEEGEGVKGDSVDEGSNTLDGHSSPGEDRPNVKLAEPSDRKSSGVSSCVPIDQRNDQTGKEQKDEKNLQIMNKMLKNLSFMSFNTGLLEYKICGVCIYQNPPFISSRLMHIPYALKKTNADIIALQEVYDEKHVEYLKNQLMANYPFCARDNYCSDVFREKFGDANVAREDEFDENNQQDGKDGPTNRRANSYESGKRTGTTVNNPNGGNKKELRGTKKKYFALHHGLLVFSKYPIIYSFFHGFKHVTYLEYLFGTKGFLEVVIDVPCFSYITLVNMHLASGAADTESKYIERVRDFEIKQIMEIARNAEKRNTIPIIIGDLNAAPNLCPNNYTSFIKRGWKDAWLYARNVKKKKTKQLIAKALPRLQKKKARTISSNSCRSLSHLFPKVGSSPKELVKEAGTQEREENHPILNNQEGVRNTRKEDPVDGITNKDYVYSNHSVNAEKSIYLERPPLCNKMDVFNDELGSSSSLRVFPTLNCSENNDSIVYTNSMKSLSRFSKNLESYDNRYYNERYTKERKKWNVGDKSVECHRSVCLNSTNLKNHESEIDKMNSALNEQMHFRNGLQSSFFGCFSHGMTVHSRRCVVTGAPSKRLHIVSGKVEKTVSKTIWRGRGNFLPASYKRVKHHHRKGCTRGCYQIEHLPPVKQIPSSGKKHSLKGHDNMNASQRGDIPLCRIIPNSSNASGNGNSSDVIPERKGKVHMLTDKIHYRQMSPMRSSGHKAVNHQEGDRDMLESILHVSETRDDLFNPSMGQQNGQNCYADKRVKGDKKEKQRNIQSCSTCDVFKKESKIDHTIVTPKCTLRSKSDGEKLKIHREDDDSEYHAATNMHHHYNSDQNLFSSDISSESNHSYTDLYDDDEEANWFSDRSSNVSRNDLQERTEMRVPIEAQPSNLVNCMTEEGFTNGDTTEKAPETIKELHTLESNQMTDKKYTKREDKIMTHCVPPSEMGEKSKADERTPLIHPKDAAQVSMSNEKGDDTSNHAQMPREKDSKLNGSITFYKNQLNDHKEKVHNVDENCEDKLKTQKLCSAFLKEELASRGETHEEDSLLSEGGTRRDSNENSCNGKVESLPCTGTYATEENANINTNKKEKKISKLAKKIKQMKKKLLYKILRNYERHHNGGVERTLLKGKQGEPQKAKQDKESNSLTIGDVKRKAEKKHHFIHSLNEGEHTEKETNCKGEATPAEDHSPKSDVAESMKNQMTNEKGKNKSDKFLHFTKKCYNSRTQEALKKDIFYFIKKLKFEAAKKIKQKFLTCAKNVKGSLSEEKKLFLMEKEQKGELQRVHHKCPFVQNNSDNPRSFSSIKVAEDFIKMCDCSPMSKKEKNQRSKNYNREKASTREGPENYPKSKKYSIFKRRHKDEKDKCHFVENINEGRIPLDDHTCVNPNRNSSKNKKFTQEFSGVRGGEPNQGKLHNKMKLNIKNKSFFKLKNEENISSDEFTWDPLNPLNVIGPHSRCNGLRCDYIFFPPISYNKGKGARGAKNGTAEKGKIDQKGKPRAAEKTDEEYKMGAVKSKSSVHMTKMRDDQQLVVSQGKAPNRSNVSSDPVGASRESEKYSNSVLNTQNDAFPAIRNERDRKDDHQVKGKRYEETLNLKKYNDLKILKNYYIKSAKILFNEPSVMVHTNRNSKNANCCYSFCMKIKNVHFVTMSDHYAIKIDLRLKKNHKFGRSR</sequence>
<feature type="region of interest" description="Disordered" evidence="1">
    <location>
        <begin position="1615"/>
        <end position="1644"/>
    </location>
</feature>
<keyword evidence="3" id="KW-1185">Reference proteome</keyword>
<evidence type="ECO:0000256" key="1">
    <source>
        <dbReference type="SAM" id="MobiDB-lite"/>
    </source>
</evidence>
<feature type="region of interest" description="Disordered" evidence="1">
    <location>
        <begin position="1896"/>
        <end position="1923"/>
    </location>
</feature>